<dbReference type="GeneID" id="110415369"/>
<name>A0A6J1A6S5_9ROSI</name>
<protein>
    <submittedName>
        <fullName evidence="3">Uncharacterized protein LOC110415369 isoform X1</fullName>
    </submittedName>
</protein>
<organism evidence="2 3">
    <name type="scientific">Herrania umbratica</name>
    <dbReference type="NCBI Taxonomy" id="108875"/>
    <lineage>
        <taxon>Eukaryota</taxon>
        <taxon>Viridiplantae</taxon>
        <taxon>Streptophyta</taxon>
        <taxon>Embryophyta</taxon>
        <taxon>Tracheophyta</taxon>
        <taxon>Spermatophyta</taxon>
        <taxon>Magnoliopsida</taxon>
        <taxon>eudicotyledons</taxon>
        <taxon>Gunneridae</taxon>
        <taxon>Pentapetalae</taxon>
        <taxon>rosids</taxon>
        <taxon>malvids</taxon>
        <taxon>Malvales</taxon>
        <taxon>Malvaceae</taxon>
        <taxon>Byttnerioideae</taxon>
        <taxon>Herrania</taxon>
    </lineage>
</organism>
<dbReference type="AlphaFoldDB" id="A0A6J1A6S5"/>
<proteinExistence type="predicted"/>
<sequence length="144" mass="16505">MSEGESASAMVLHKSKRKSVSFTAAKMRSTISAHKTNQEKKKRGPMRRKTRCCTRAVGRSRNKSSLEKRERKMKMKAQVEEMEAFVSDMRTHVDSERRLLLEGEATVEAFKALVAQKREENKLQCVMILWGELLADHIQSNILP</sequence>
<gene>
    <name evidence="3" type="primary">LOC110415369</name>
</gene>
<accession>A0A6J1A6S5</accession>
<dbReference type="Proteomes" id="UP000504621">
    <property type="component" value="Unplaced"/>
</dbReference>
<feature type="region of interest" description="Disordered" evidence="1">
    <location>
        <begin position="1"/>
        <end position="70"/>
    </location>
</feature>
<evidence type="ECO:0000313" key="2">
    <source>
        <dbReference type="Proteomes" id="UP000504621"/>
    </source>
</evidence>
<reference evidence="3" key="1">
    <citation type="submission" date="2025-08" db="UniProtKB">
        <authorList>
            <consortium name="RefSeq"/>
        </authorList>
    </citation>
    <scope>IDENTIFICATION</scope>
    <source>
        <tissue evidence="3">Leaf</tissue>
    </source>
</reference>
<evidence type="ECO:0000256" key="1">
    <source>
        <dbReference type="SAM" id="MobiDB-lite"/>
    </source>
</evidence>
<dbReference type="OrthoDB" id="10342974at2759"/>
<dbReference type="RefSeq" id="XP_021282673.1">
    <property type="nucleotide sequence ID" value="XM_021426998.1"/>
</dbReference>
<keyword evidence="2" id="KW-1185">Reference proteome</keyword>
<evidence type="ECO:0000313" key="3">
    <source>
        <dbReference type="RefSeq" id="XP_021282673.1"/>
    </source>
</evidence>
<feature type="compositionally biased region" description="Basic residues" evidence="1">
    <location>
        <begin position="40"/>
        <end position="62"/>
    </location>
</feature>